<dbReference type="SUPFAM" id="SSF51445">
    <property type="entry name" value="(Trans)glycosidases"/>
    <property type="match status" value="1"/>
</dbReference>
<dbReference type="CDD" id="cd23418">
    <property type="entry name" value="beta-trefoil_Ricin_XLN-like"/>
    <property type="match status" value="1"/>
</dbReference>
<evidence type="ECO:0000259" key="7">
    <source>
        <dbReference type="PROSITE" id="PS51175"/>
    </source>
</evidence>
<dbReference type="FunFam" id="2.60.40.1180:FF:000008">
    <property type="entry name" value="Alpha-galactosidase"/>
    <property type="match status" value="1"/>
</dbReference>
<reference evidence="8" key="1">
    <citation type="submission" date="2020-03" db="EMBL/GenBank/DDBJ databases">
        <title>Molecular networking-based the target discovery of potent antiproliferative macrolactams: 5/6/7/16 polycyclic ansamycins and glycosylated trienomycin from Streptomyces cacaoi subsp. asoensis.</title>
        <authorList>
            <person name="Liu L.-L."/>
        </authorList>
    </citation>
    <scope>NUCLEOTIDE SEQUENCE [LARGE SCALE GENOMIC DNA]</scope>
    <source>
        <strain evidence="8">H2S5</strain>
    </source>
</reference>
<evidence type="ECO:0000313" key="8">
    <source>
        <dbReference type="EMBL" id="QJT01517.1"/>
    </source>
</evidence>
<dbReference type="InterPro" id="IPR013780">
    <property type="entry name" value="Glyco_hydro_b"/>
</dbReference>
<evidence type="ECO:0000256" key="4">
    <source>
        <dbReference type="ARBA" id="ARBA00023157"/>
    </source>
</evidence>
<dbReference type="Pfam" id="PF17801">
    <property type="entry name" value="Melibiase_C"/>
    <property type="match status" value="1"/>
</dbReference>
<dbReference type="InterPro" id="IPR002241">
    <property type="entry name" value="Glyco_hydro_27"/>
</dbReference>
<dbReference type="Pfam" id="PF00652">
    <property type="entry name" value="Ricin_B_lectin"/>
    <property type="match status" value="1"/>
</dbReference>
<dbReference type="Pfam" id="PF22704">
    <property type="entry name" value="CBM13-like"/>
    <property type="match status" value="1"/>
</dbReference>
<dbReference type="InterPro" id="IPR005084">
    <property type="entry name" value="CBM6"/>
</dbReference>
<dbReference type="AlphaFoldDB" id="A0A6M4WLH1"/>
<dbReference type="InterPro" id="IPR000772">
    <property type="entry name" value="Ricin_B_lectin"/>
</dbReference>
<dbReference type="InterPro" id="IPR008979">
    <property type="entry name" value="Galactose-bd-like_sf"/>
</dbReference>
<evidence type="ECO:0000256" key="6">
    <source>
        <dbReference type="RuleBase" id="RU361168"/>
    </source>
</evidence>
<name>A0A6M4WLH1_9ACTN</name>
<dbReference type="GO" id="GO:0004557">
    <property type="term" value="F:alpha-galactosidase activity"/>
    <property type="evidence" value="ECO:0007669"/>
    <property type="project" value="UniProtKB-EC"/>
</dbReference>
<dbReference type="InterPro" id="IPR041233">
    <property type="entry name" value="Melibiase_C"/>
</dbReference>
<keyword evidence="5 6" id="KW-0326">Glycosidase</keyword>
<dbReference type="PROSITE" id="PS50231">
    <property type="entry name" value="RICIN_B_LECTIN"/>
    <property type="match status" value="1"/>
</dbReference>
<dbReference type="SUPFAM" id="SSF49785">
    <property type="entry name" value="Galactose-binding domain-like"/>
    <property type="match status" value="1"/>
</dbReference>
<dbReference type="EC" id="3.2.1.22" evidence="6"/>
<dbReference type="SMART" id="SM00458">
    <property type="entry name" value="RICIN"/>
    <property type="match status" value="1"/>
</dbReference>
<comment type="similarity">
    <text evidence="1 6">Belongs to the glycosyl hydrolase 27 family.</text>
</comment>
<evidence type="ECO:0000256" key="1">
    <source>
        <dbReference type="ARBA" id="ARBA00009743"/>
    </source>
</evidence>
<dbReference type="CDD" id="cd14792">
    <property type="entry name" value="GH27"/>
    <property type="match status" value="1"/>
</dbReference>
<dbReference type="PANTHER" id="PTHR11452">
    <property type="entry name" value="ALPHA-GALACTOSIDASE/ALPHA-N-ACETYLGALACTOSAMINIDASE"/>
    <property type="match status" value="1"/>
</dbReference>
<organism evidence="8 9">
    <name type="scientific">Streptomyces asoensis</name>
    <dbReference type="NCBI Taxonomy" id="249586"/>
    <lineage>
        <taxon>Bacteria</taxon>
        <taxon>Bacillati</taxon>
        <taxon>Actinomycetota</taxon>
        <taxon>Actinomycetes</taxon>
        <taxon>Kitasatosporales</taxon>
        <taxon>Streptomycetaceae</taxon>
        <taxon>Streptomyces</taxon>
    </lineage>
</organism>
<dbReference type="PRINTS" id="PR00740">
    <property type="entry name" value="GLHYDRLASE27"/>
</dbReference>
<dbReference type="EMBL" id="CP049838">
    <property type="protein sequence ID" value="QJT01517.1"/>
    <property type="molecule type" value="Genomic_DNA"/>
</dbReference>
<evidence type="ECO:0000256" key="3">
    <source>
        <dbReference type="ARBA" id="ARBA00022801"/>
    </source>
</evidence>
<dbReference type="PANTHER" id="PTHR11452:SF75">
    <property type="entry name" value="ALPHA-GALACTOSIDASE MEL1"/>
    <property type="match status" value="1"/>
</dbReference>
<keyword evidence="3 6" id="KW-0378">Hydrolase</keyword>
<keyword evidence="9" id="KW-1185">Reference proteome</keyword>
<dbReference type="GO" id="GO:0005975">
    <property type="term" value="P:carbohydrate metabolic process"/>
    <property type="evidence" value="ECO:0007669"/>
    <property type="project" value="InterPro"/>
</dbReference>
<evidence type="ECO:0000256" key="2">
    <source>
        <dbReference type="ARBA" id="ARBA00022729"/>
    </source>
</evidence>
<dbReference type="InterPro" id="IPR055240">
    <property type="entry name" value="CBM13-like"/>
</dbReference>
<dbReference type="SUPFAM" id="SSF50370">
    <property type="entry name" value="Ricin B-like lectins"/>
    <property type="match status" value="1"/>
</dbReference>
<dbReference type="Gene3D" id="2.60.120.260">
    <property type="entry name" value="Galactose-binding domain-like"/>
    <property type="match status" value="1"/>
</dbReference>
<dbReference type="InterPro" id="IPR035992">
    <property type="entry name" value="Ricin_B-like_lectins"/>
</dbReference>
<protein>
    <recommendedName>
        <fullName evidence="6">Alpha-galactosidase</fullName>
        <ecNumber evidence="6">3.2.1.22</ecNumber>
    </recommendedName>
    <alternativeName>
        <fullName evidence="6">Melibiase</fullName>
    </alternativeName>
</protein>
<dbReference type="Gene3D" id="2.80.10.50">
    <property type="match status" value="1"/>
</dbReference>
<dbReference type="Proteomes" id="UP000502665">
    <property type="component" value="Chromosome"/>
</dbReference>
<evidence type="ECO:0000256" key="5">
    <source>
        <dbReference type="ARBA" id="ARBA00023295"/>
    </source>
</evidence>
<dbReference type="InterPro" id="IPR013785">
    <property type="entry name" value="Aldolase_TIM"/>
</dbReference>
<proteinExistence type="inferred from homology"/>
<dbReference type="PROSITE" id="PS51175">
    <property type="entry name" value="CBM6"/>
    <property type="match status" value="1"/>
</dbReference>
<dbReference type="RefSeq" id="WP_171397086.1">
    <property type="nucleotide sequence ID" value="NZ_CP049838.1"/>
</dbReference>
<sequence>MSSGRTAATHWTRRIAVQVLVLSLALAGFVAMGGGPTPSADLGRTEPVAVTTNQVAVPPAPMGWASWNSFASSIDHNTIKAQADALVSSGMAAAGYKYVNIDDGWWQGARDSNGKIVTDESLFPGGMKAMADYIHGKGLKAGIYTDAGKQGCGYYYPTTRPAAPNTGSEGHYQQDMQTFQEWGYDFVKIDWCGGNAEGLDQETTYKAISAANDAATSITGRKLVLSFCEWGTGNPWNWGAGTAPMWRTSTDILFWGNSPSTANMLANFDKTLHPSSQHTGYYNDPDMLMVGISGFTAAQNRTHMGLWAISGAPLLAGNNLTTMSSTTASILKNSEVIAIDQDARGLQGVKVAEDTKGLEVYSKVLSGTGKRAVLLLNRTSSAASITARWSDLGLTTASASVRDVWTATNTGSSATSYTAGVPAGEAVLLTVSGTEASGTTYEAESSSNTHAGTAATDSCANCSGGSLVDWIGNGSANTLTFNGVNASASGVKLATIAYVNGDSTARKATLQVNGQQPTVVSFPPTGSWTTPGTVSVLVGMAKGANTMKFSNSGAWSPNLDAVLLQGIAGTNGNAIIGAGSSRCLDIAKNSITNGTQLTFWDCVGGHNQTFTSTSRGELVAYGNKCLDADNSGTTNGTKVIIWDCTGGTNQKWTVNSNGTITNNQSGLCLDAVSSGTTNGTKIDLWTCNSGTNQKWTLN</sequence>
<dbReference type="Gene3D" id="3.20.20.70">
    <property type="entry name" value="Aldolase class I"/>
    <property type="match status" value="1"/>
</dbReference>
<dbReference type="SUPFAM" id="SSF51011">
    <property type="entry name" value="Glycosyl hydrolase domain"/>
    <property type="match status" value="1"/>
</dbReference>
<keyword evidence="4 6" id="KW-1015">Disulfide bond</keyword>
<dbReference type="InterPro" id="IPR017853">
    <property type="entry name" value="GH"/>
</dbReference>
<dbReference type="PROSITE" id="PS00512">
    <property type="entry name" value="ALPHA_GALACTOSIDASE"/>
    <property type="match status" value="1"/>
</dbReference>
<gene>
    <name evidence="8" type="ORF">G9272_15305</name>
</gene>
<dbReference type="Pfam" id="PF16499">
    <property type="entry name" value="Melibiase_2"/>
    <property type="match status" value="1"/>
</dbReference>
<evidence type="ECO:0000313" key="9">
    <source>
        <dbReference type="Proteomes" id="UP000502665"/>
    </source>
</evidence>
<keyword evidence="2" id="KW-0732">Signal</keyword>
<comment type="catalytic activity">
    <reaction evidence="6">
        <text>Hydrolysis of terminal, non-reducing alpha-D-galactose residues in alpha-D-galactosides, including galactose oligosaccharides, galactomannans and galactolipids.</text>
        <dbReference type="EC" id="3.2.1.22"/>
    </reaction>
</comment>
<dbReference type="GO" id="GO:0030246">
    <property type="term" value="F:carbohydrate binding"/>
    <property type="evidence" value="ECO:0007669"/>
    <property type="project" value="InterPro"/>
</dbReference>
<accession>A0A6M4WLH1</accession>
<dbReference type="InterPro" id="IPR000111">
    <property type="entry name" value="Glyco_hydro_27/36_CS"/>
</dbReference>
<feature type="domain" description="CBM6" evidence="7">
    <location>
        <begin position="439"/>
        <end position="565"/>
    </location>
</feature>
<dbReference type="CDD" id="cd04081">
    <property type="entry name" value="CBM35_galactosidase-like"/>
    <property type="match status" value="1"/>
</dbReference>
<dbReference type="Gene3D" id="2.60.40.1180">
    <property type="entry name" value="Golgi alpha-mannosidase II"/>
    <property type="match status" value="1"/>
</dbReference>